<reference evidence="4 5" key="1">
    <citation type="submission" date="2017-12" db="EMBL/GenBank/DDBJ databases">
        <title>Integrating genomic resources of turbot (Scophthalmus maximus) in depth evaluation of genetic and physical mapping variation across individuals.</title>
        <authorList>
            <person name="Martinez P."/>
        </authorList>
    </citation>
    <scope>NUCLEOTIDE SEQUENCE [LARGE SCALE GENOMIC DNA]</scope>
</reference>
<dbReference type="GO" id="GO:0005886">
    <property type="term" value="C:plasma membrane"/>
    <property type="evidence" value="ECO:0007669"/>
    <property type="project" value="TreeGrafter"/>
</dbReference>
<dbReference type="InterPro" id="IPR032745">
    <property type="entry name" value="GRIN_C"/>
</dbReference>
<feature type="compositionally biased region" description="Basic and acidic residues" evidence="2">
    <location>
        <begin position="294"/>
        <end position="313"/>
    </location>
</feature>
<organism evidence="4 5">
    <name type="scientific">Scophthalmus maximus</name>
    <name type="common">Turbot</name>
    <name type="synonym">Psetta maxima</name>
    <dbReference type="NCBI Taxonomy" id="52904"/>
    <lineage>
        <taxon>Eukaryota</taxon>
        <taxon>Metazoa</taxon>
        <taxon>Chordata</taxon>
        <taxon>Craniata</taxon>
        <taxon>Vertebrata</taxon>
        <taxon>Euteleostomi</taxon>
        <taxon>Actinopterygii</taxon>
        <taxon>Neopterygii</taxon>
        <taxon>Teleostei</taxon>
        <taxon>Neoteleostei</taxon>
        <taxon>Acanthomorphata</taxon>
        <taxon>Carangaria</taxon>
        <taxon>Pleuronectiformes</taxon>
        <taxon>Pleuronectoidei</taxon>
        <taxon>Scophthalmidae</taxon>
        <taxon>Scophthalmus</taxon>
    </lineage>
</organism>
<feature type="compositionally biased region" description="Polar residues" evidence="2">
    <location>
        <begin position="209"/>
        <end position="229"/>
    </location>
</feature>
<feature type="compositionally biased region" description="Polar residues" evidence="2">
    <location>
        <begin position="314"/>
        <end position="333"/>
    </location>
</feature>
<comment type="function">
    <text evidence="1">May be involved in neurite outgrowth.</text>
</comment>
<feature type="compositionally biased region" description="Basic and acidic residues" evidence="2">
    <location>
        <begin position="586"/>
        <end position="640"/>
    </location>
</feature>
<dbReference type="Proteomes" id="UP000246464">
    <property type="component" value="Chromosome 8"/>
</dbReference>
<feature type="region of interest" description="Disordered" evidence="2">
    <location>
        <begin position="507"/>
        <end position="641"/>
    </location>
</feature>
<evidence type="ECO:0000313" key="5">
    <source>
        <dbReference type="Proteomes" id="UP000246464"/>
    </source>
</evidence>
<dbReference type="OMA" id="AEMCPNQ"/>
<dbReference type="GO" id="GO:0031175">
    <property type="term" value="P:neuron projection development"/>
    <property type="evidence" value="ECO:0007669"/>
    <property type="project" value="TreeGrafter"/>
</dbReference>
<feature type="compositionally biased region" description="Low complexity" evidence="2">
    <location>
        <begin position="264"/>
        <end position="275"/>
    </location>
</feature>
<dbReference type="EMBL" id="CP026250">
    <property type="protein sequence ID" value="AWP05462.1"/>
    <property type="molecule type" value="Genomic_DNA"/>
</dbReference>
<accession>A0A2U9BQ31</accession>
<evidence type="ECO:0000259" key="3">
    <source>
        <dbReference type="Pfam" id="PF15235"/>
    </source>
</evidence>
<feature type="domain" description="G protein-regulated inducer of neurite outgrowth C-terminal" evidence="3">
    <location>
        <begin position="611"/>
        <end position="727"/>
    </location>
</feature>
<feature type="compositionally biased region" description="Polar residues" evidence="2">
    <location>
        <begin position="682"/>
        <end position="693"/>
    </location>
</feature>
<feature type="compositionally biased region" description="Low complexity" evidence="2">
    <location>
        <begin position="242"/>
        <end position="253"/>
    </location>
</feature>
<feature type="region of interest" description="Disordered" evidence="2">
    <location>
        <begin position="682"/>
        <end position="732"/>
    </location>
</feature>
<dbReference type="AlphaFoldDB" id="A0A2U9BQ31"/>
<dbReference type="Pfam" id="PF15235">
    <property type="entry name" value="GRIN_C"/>
    <property type="match status" value="1"/>
</dbReference>
<feature type="compositionally biased region" description="Basic residues" evidence="2">
    <location>
        <begin position="697"/>
        <end position="707"/>
    </location>
</feature>
<name>A0A2U9BQ31_SCOMX</name>
<feature type="region of interest" description="Disordered" evidence="2">
    <location>
        <begin position="82"/>
        <end position="142"/>
    </location>
</feature>
<evidence type="ECO:0000313" key="4">
    <source>
        <dbReference type="EMBL" id="AWP05462.1"/>
    </source>
</evidence>
<sequence length="732" mass="77829">MGTNPKRTVAVQMVPQLAVVETLDNMESNANWTKEPNLKLSQVCPKPIVTSPEHKADNVSLTAAPTNTITHTKKTAAKVGEQVSSKPVPANGNQTQSEHVTGADQQMPDLSLPGHGVGEAGGDRRDSNANMKMLSPGDEKDMCKAGVPSAVTASTVDTQASDCTIKGQSAAEEACSKPASSSKATAREDSSKRVSTNNKNLNDACELRQTASVHQQDNKGSISSPQNKDTAVAQKSKESDHIQSSSQSSVSLQETPKPPKIIESTTTLSSTTPPSKSKEAEDKSGNNNSSPTLPEKDLQPEKKPQVSSDKHQPESSQKASSTLPEAKQNTQACGQVARVAGQTNTAVSEGQQQPPCKLYREASTMTSSLSSTPIKQRQDMEVQAVANTCSRAVATSPSLLPFAVARRLSGGAVPREEPQSLAVVYQMDGGVGLHQTNKNSLSASSDPRSERLTVEAEMCHNQNAGVVLNALSPQPDVGPGAKPKELGAALCNIQPVYQINIEHSSHKEQGEMGNSQYKTGAQMSAAKTTTAQAPSLKTGTHPEAAGASKSGSADSNNTAVSLAAVTTKPDQALPKKTAANTTSKSEPTKKKAEGSKGKRKEVGGKALTKEAKSGKQKIEPKKEEDDHSGKQKEKSIHDVVWDEQGMTWEVYGASVDPESLGFAIQSHLQCKIKEQERKLIAQTSIRKSVSGADSPQRGRKNKRRQKNVFRSMLQNVRRPNCCVRPPPSSVLE</sequence>
<dbReference type="InterPro" id="IPR026646">
    <property type="entry name" value="GPRIN2-like/GPRIN3"/>
</dbReference>
<proteinExistence type="predicted"/>
<protein>
    <submittedName>
        <fullName evidence="4">Putative G protein-regulated inducer of neurite outgrowth 3</fullName>
    </submittedName>
</protein>
<feature type="region of interest" description="Disordered" evidence="2">
    <location>
        <begin position="166"/>
        <end position="335"/>
    </location>
</feature>
<evidence type="ECO:0000256" key="2">
    <source>
        <dbReference type="SAM" id="MobiDB-lite"/>
    </source>
</evidence>
<gene>
    <name evidence="4" type="ORF">SMAX5B_011388</name>
</gene>
<feature type="compositionally biased region" description="Low complexity" evidence="2">
    <location>
        <begin position="544"/>
        <end position="555"/>
    </location>
</feature>
<dbReference type="PANTHER" id="PTHR15718:SF6">
    <property type="entry name" value="G PROTEIN-REGULATED INDUCER OF NEURITE OUTGROWTH 3"/>
    <property type="match status" value="1"/>
</dbReference>
<dbReference type="STRING" id="52904.ENSSMAP00000008970"/>
<evidence type="ECO:0000256" key="1">
    <source>
        <dbReference type="ARBA" id="ARBA00002358"/>
    </source>
</evidence>
<feature type="compositionally biased region" description="Polar residues" evidence="2">
    <location>
        <begin position="512"/>
        <end position="538"/>
    </location>
</feature>
<keyword evidence="5" id="KW-1185">Reference proteome</keyword>
<dbReference type="PANTHER" id="PTHR15718">
    <property type="entry name" value="G PROTEIN-REGULATED INDUCER OF NEURITE OUTGROWTH C-TERMINAL DOMAIN-CONTAINING PROTEIN"/>
    <property type="match status" value="1"/>
</dbReference>